<gene>
    <name evidence="3" type="primary">Dvir\GJ23299</name>
    <name evidence="3" type="ORF">Dvir_GJ23299</name>
</gene>
<dbReference type="EMBL" id="CH940649">
    <property type="protein sequence ID" value="EDW64303.2"/>
    <property type="molecule type" value="Genomic_DNA"/>
</dbReference>
<dbReference type="InterPro" id="IPR031843">
    <property type="entry name" value="Yuri_gagarin"/>
</dbReference>
<dbReference type="Pfam" id="PF15934">
    <property type="entry name" value="Yuri_gagarin"/>
    <property type="match status" value="1"/>
</dbReference>
<feature type="compositionally biased region" description="Acidic residues" evidence="2">
    <location>
        <begin position="66"/>
        <end position="76"/>
    </location>
</feature>
<keyword evidence="4" id="KW-1185">Reference proteome</keyword>
<dbReference type="FunCoup" id="B4LV43">
    <property type="interactions" value="4"/>
</dbReference>
<dbReference type="AlphaFoldDB" id="B4LV43"/>
<feature type="coiled-coil region" evidence="1">
    <location>
        <begin position="559"/>
        <end position="761"/>
    </location>
</feature>
<evidence type="ECO:0000256" key="2">
    <source>
        <dbReference type="SAM" id="MobiDB-lite"/>
    </source>
</evidence>
<feature type="compositionally biased region" description="Low complexity" evidence="2">
    <location>
        <begin position="93"/>
        <end position="105"/>
    </location>
</feature>
<keyword evidence="1" id="KW-0175">Coiled coil</keyword>
<dbReference type="Proteomes" id="UP000008792">
    <property type="component" value="Unassembled WGS sequence"/>
</dbReference>
<organism evidence="3 4">
    <name type="scientific">Drosophila virilis</name>
    <name type="common">Fruit fly</name>
    <dbReference type="NCBI Taxonomy" id="7244"/>
    <lineage>
        <taxon>Eukaryota</taxon>
        <taxon>Metazoa</taxon>
        <taxon>Ecdysozoa</taxon>
        <taxon>Arthropoda</taxon>
        <taxon>Hexapoda</taxon>
        <taxon>Insecta</taxon>
        <taxon>Pterygota</taxon>
        <taxon>Neoptera</taxon>
        <taxon>Endopterygota</taxon>
        <taxon>Diptera</taxon>
        <taxon>Brachycera</taxon>
        <taxon>Muscomorpha</taxon>
        <taxon>Ephydroidea</taxon>
        <taxon>Drosophilidae</taxon>
        <taxon>Drosophila</taxon>
    </lineage>
</organism>
<feature type="compositionally biased region" description="Polar residues" evidence="2">
    <location>
        <begin position="931"/>
        <end position="953"/>
    </location>
</feature>
<dbReference type="SMR" id="B4LV43"/>
<dbReference type="KEGG" id="dvi:6627396"/>
<feature type="coiled-coil region" evidence="1">
    <location>
        <begin position="822"/>
        <end position="849"/>
    </location>
</feature>
<feature type="region of interest" description="Disordered" evidence="2">
    <location>
        <begin position="930"/>
        <end position="953"/>
    </location>
</feature>
<dbReference type="InParanoid" id="B4LV43"/>
<feature type="region of interest" description="Disordered" evidence="2">
    <location>
        <begin position="17"/>
        <end position="122"/>
    </location>
</feature>
<feature type="compositionally biased region" description="Polar residues" evidence="2">
    <location>
        <begin position="106"/>
        <end position="118"/>
    </location>
</feature>
<proteinExistence type="predicted"/>
<protein>
    <submittedName>
        <fullName evidence="3">Uncharacterized protein, isoform D</fullName>
    </submittedName>
</protein>
<reference evidence="3 4" key="1">
    <citation type="journal article" date="2007" name="Nature">
        <title>Evolution of genes and genomes on the Drosophila phylogeny.</title>
        <authorList>
            <consortium name="Drosophila 12 Genomes Consortium"/>
            <person name="Clark A.G."/>
            <person name="Eisen M.B."/>
            <person name="Smith D.R."/>
            <person name="Bergman C.M."/>
            <person name="Oliver B."/>
            <person name="Markow T.A."/>
            <person name="Kaufman T.C."/>
            <person name="Kellis M."/>
            <person name="Gelbart W."/>
            <person name="Iyer V.N."/>
            <person name="Pollard D.A."/>
            <person name="Sackton T.B."/>
            <person name="Larracuente A.M."/>
            <person name="Singh N.D."/>
            <person name="Abad J.P."/>
            <person name="Abt D.N."/>
            <person name="Adryan B."/>
            <person name="Aguade M."/>
            <person name="Akashi H."/>
            <person name="Anderson W.W."/>
            <person name="Aquadro C.F."/>
            <person name="Ardell D.H."/>
            <person name="Arguello R."/>
            <person name="Artieri C.G."/>
            <person name="Barbash D.A."/>
            <person name="Barker D."/>
            <person name="Barsanti P."/>
            <person name="Batterham P."/>
            <person name="Batzoglou S."/>
            <person name="Begun D."/>
            <person name="Bhutkar A."/>
            <person name="Blanco E."/>
            <person name="Bosak S.A."/>
            <person name="Bradley R.K."/>
            <person name="Brand A.D."/>
            <person name="Brent M.R."/>
            <person name="Brooks A.N."/>
            <person name="Brown R.H."/>
            <person name="Butlin R.K."/>
            <person name="Caggese C."/>
            <person name="Calvi B.R."/>
            <person name="Bernardo de Carvalho A."/>
            <person name="Caspi A."/>
            <person name="Castrezana S."/>
            <person name="Celniker S.E."/>
            <person name="Chang J.L."/>
            <person name="Chapple C."/>
            <person name="Chatterji S."/>
            <person name="Chinwalla A."/>
            <person name="Civetta A."/>
            <person name="Clifton S.W."/>
            <person name="Comeron J.M."/>
            <person name="Costello J.C."/>
            <person name="Coyne J.A."/>
            <person name="Daub J."/>
            <person name="David R.G."/>
            <person name="Delcher A.L."/>
            <person name="Delehaunty K."/>
            <person name="Do C.B."/>
            <person name="Ebling H."/>
            <person name="Edwards K."/>
            <person name="Eickbush T."/>
            <person name="Evans J.D."/>
            <person name="Filipski A."/>
            <person name="Findeiss S."/>
            <person name="Freyhult E."/>
            <person name="Fulton L."/>
            <person name="Fulton R."/>
            <person name="Garcia A.C."/>
            <person name="Gardiner A."/>
            <person name="Garfield D.A."/>
            <person name="Garvin B.E."/>
            <person name="Gibson G."/>
            <person name="Gilbert D."/>
            <person name="Gnerre S."/>
            <person name="Godfrey J."/>
            <person name="Good R."/>
            <person name="Gotea V."/>
            <person name="Gravely B."/>
            <person name="Greenberg A.J."/>
            <person name="Griffiths-Jones S."/>
            <person name="Gross S."/>
            <person name="Guigo R."/>
            <person name="Gustafson E.A."/>
            <person name="Haerty W."/>
            <person name="Hahn M.W."/>
            <person name="Halligan D.L."/>
            <person name="Halpern A.L."/>
            <person name="Halter G.M."/>
            <person name="Han M.V."/>
            <person name="Heger A."/>
            <person name="Hillier L."/>
            <person name="Hinrichs A.S."/>
            <person name="Holmes I."/>
            <person name="Hoskins R.A."/>
            <person name="Hubisz M.J."/>
            <person name="Hultmark D."/>
            <person name="Huntley M.A."/>
            <person name="Jaffe D.B."/>
            <person name="Jagadeeshan S."/>
            <person name="Jeck W.R."/>
            <person name="Johnson J."/>
            <person name="Jones C.D."/>
            <person name="Jordan W.C."/>
            <person name="Karpen G.H."/>
            <person name="Kataoka E."/>
            <person name="Keightley P.D."/>
            <person name="Kheradpour P."/>
            <person name="Kirkness E.F."/>
            <person name="Koerich L.B."/>
            <person name="Kristiansen K."/>
            <person name="Kudrna D."/>
            <person name="Kulathinal R.J."/>
            <person name="Kumar S."/>
            <person name="Kwok R."/>
            <person name="Lander E."/>
            <person name="Langley C.H."/>
            <person name="Lapoint R."/>
            <person name="Lazzaro B.P."/>
            <person name="Lee S.J."/>
            <person name="Levesque L."/>
            <person name="Li R."/>
            <person name="Lin C.F."/>
            <person name="Lin M.F."/>
            <person name="Lindblad-Toh K."/>
            <person name="Llopart A."/>
            <person name="Long M."/>
            <person name="Low L."/>
            <person name="Lozovsky E."/>
            <person name="Lu J."/>
            <person name="Luo M."/>
            <person name="Machado C.A."/>
            <person name="Makalowski W."/>
            <person name="Marzo M."/>
            <person name="Matsuda M."/>
            <person name="Matzkin L."/>
            <person name="McAllister B."/>
            <person name="McBride C.S."/>
            <person name="McKernan B."/>
            <person name="McKernan K."/>
            <person name="Mendez-Lago M."/>
            <person name="Minx P."/>
            <person name="Mollenhauer M.U."/>
            <person name="Montooth K."/>
            <person name="Mount S.M."/>
            <person name="Mu X."/>
            <person name="Myers E."/>
            <person name="Negre B."/>
            <person name="Newfeld S."/>
            <person name="Nielsen R."/>
            <person name="Noor M.A."/>
            <person name="O'Grady P."/>
            <person name="Pachter L."/>
            <person name="Papaceit M."/>
            <person name="Parisi M.J."/>
            <person name="Parisi M."/>
            <person name="Parts L."/>
            <person name="Pedersen J.S."/>
            <person name="Pesole G."/>
            <person name="Phillippy A.M."/>
            <person name="Ponting C.P."/>
            <person name="Pop M."/>
            <person name="Porcelli D."/>
            <person name="Powell J.R."/>
            <person name="Prohaska S."/>
            <person name="Pruitt K."/>
            <person name="Puig M."/>
            <person name="Quesneville H."/>
            <person name="Ram K.R."/>
            <person name="Rand D."/>
            <person name="Rasmussen M.D."/>
            <person name="Reed L.K."/>
            <person name="Reenan R."/>
            <person name="Reily A."/>
            <person name="Remington K.A."/>
            <person name="Rieger T.T."/>
            <person name="Ritchie M.G."/>
            <person name="Robin C."/>
            <person name="Rogers Y.H."/>
            <person name="Rohde C."/>
            <person name="Rozas J."/>
            <person name="Rubenfield M.J."/>
            <person name="Ruiz A."/>
            <person name="Russo S."/>
            <person name="Salzberg S.L."/>
            <person name="Sanchez-Gracia A."/>
            <person name="Saranga D.J."/>
            <person name="Sato H."/>
            <person name="Schaeffer S.W."/>
            <person name="Schatz M.C."/>
            <person name="Schlenke T."/>
            <person name="Schwartz R."/>
            <person name="Segarra C."/>
            <person name="Singh R.S."/>
            <person name="Sirot L."/>
            <person name="Sirota M."/>
            <person name="Sisneros N.B."/>
            <person name="Smith C.D."/>
            <person name="Smith T.F."/>
            <person name="Spieth J."/>
            <person name="Stage D.E."/>
            <person name="Stark A."/>
            <person name="Stephan W."/>
            <person name="Strausberg R.L."/>
            <person name="Strempel S."/>
            <person name="Sturgill D."/>
            <person name="Sutton G."/>
            <person name="Sutton G.G."/>
            <person name="Tao W."/>
            <person name="Teichmann S."/>
            <person name="Tobari Y.N."/>
            <person name="Tomimura Y."/>
            <person name="Tsolas J.M."/>
            <person name="Valente V.L."/>
            <person name="Venter E."/>
            <person name="Venter J.C."/>
            <person name="Vicario S."/>
            <person name="Vieira F.G."/>
            <person name="Vilella A.J."/>
            <person name="Villasante A."/>
            <person name="Walenz B."/>
            <person name="Wang J."/>
            <person name="Wasserman M."/>
            <person name="Watts T."/>
            <person name="Wilson D."/>
            <person name="Wilson R.K."/>
            <person name="Wing R.A."/>
            <person name="Wolfner M.F."/>
            <person name="Wong A."/>
            <person name="Wong G.K."/>
            <person name="Wu C.I."/>
            <person name="Wu G."/>
            <person name="Yamamoto D."/>
            <person name="Yang H.P."/>
            <person name="Yang S.P."/>
            <person name="Yorke J.A."/>
            <person name="Yoshida K."/>
            <person name="Zdobnov E."/>
            <person name="Zhang P."/>
            <person name="Zhang Y."/>
            <person name="Zimin A.V."/>
            <person name="Baldwin J."/>
            <person name="Abdouelleil A."/>
            <person name="Abdulkadir J."/>
            <person name="Abebe A."/>
            <person name="Abera B."/>
            <person name="Abreu J."/>
            <person name="Acer S.C."/>
            <person name="Aftuck L."/>
            <person name="Alexander A."/>
            <person name="An P."/>
            <person name="Anderson E."/>
            <person name="Anderson S."/>
            <person name="Arachi H."/>
            <person name="Azer M."/>
            <person name="Bachantsang P."/>
            <person name="Barry A."/>
            <person name="Bayul T."/>
            <person name="Berlin A."/>
            <person name="Bessette D."/>
            <person name="Bloom T."/>
            <person name="Blye J."/>
            <person name="Boguslavskiy L."/>
            <person name="Bonnet C."/>
            <person name="Boukhgalter B."/>
            <person name="Bourzgui I."/>
            <person name="Brown A."/>
            <person name="Cahill P."/>
            <person name="Channer S."/>
            <person name="Cheshatsang Y."/>
            <person name="Chuda L."/>
            <person name="Citroen M."/>
            <person name="Collymore A."/>
            <person name="Cooke P."/>
            <person name="Costello M."/>
            <person name="D'Aco K."/>
            <person name="Daza R."/>
            <person name="De Haan G."/>
            <person name="DeGray S."/>
            <person name="DeMaso C."/>
            <person name="Dhargay N."/>
            <person name="Dooley K."/>
            <person name="Dooley E."/>
            <person name="Doricent M."/>
            <person name="Dorje P."/>
            <person name="Dorjee K."/>
            <person name="Dupes A."/>
            <person name="Elong R."/>
            <person name="Falk J."/>
            <person name="Farina A."/>
            <person name="Faro S."/>
            <person name="Ferguson D."/>
            <person name="Fisher S."/>
            <person name="Foley C.D."/>
            <person name="Franke A."/>
            <person name="Friedrich D."/>
            <person name="Gadbois L."/>
            <person name="Gearin G."/>
            <person name="Gearin C.R."/>
            <person name="Giannoukos G."/>
            <person name="Goode T."/>
            <person name="Graham J."/>
            <person name="Grandbois E."/>
            <person name="Grewal S."/>
            <person name="Gyaltsen K."/>
            <person name="Hafez N."/>
            <person name="Hagos B."/>
            <person name="Hall J."/>
            <person name="Henson C."/>
            <person name="Hollinger A."/>
            <person name="Honan T."/>
            <person name="Huard M.D."/>
            <person name="Hughes L."/>
            <person name="Hurhula B."/>
            <person name="Husby M.E."/>
            <person name="Kamat A."/>
            <person name="Kanga B."/>
            <person name="Kashin S."/>
            <person name="Khazanovich D."/>
            <person name="Kisner P."/>
            <person name="Lance K."/>
            <person name="Lara M."/>
            <person name="Lee W."/>
            <person name="Lennon N."/>
            <person name="Letendre F."/>
            <person name="LeVine R."/>
            <person name="Lipovsky A."/>
            <person name="Liu X."/>
            <person name="Liu J."/>
            <person name="Liu S."/>
            <person name="Lokyitsang T."/>
            <person name="Lokyitsang Y."/>
            <person name="Lubonja R."/>
            <person name="Lui A."/>
            <person name="MacDonald P."/>
            <person name="Magnisalis V."/>
            <person name="Maru K."/>
            <person name="Matthews C."/>
            <person name="McCusker W."/>
            <person name="McDonough S."/>
            <person name="Mehta T."/>
            <person name="Meldrim J."/>
            <person name="Meneus L."/>
            <person name="Mihai O."/>
            <person name="Mihalev A."/>
            <person name="Mihova T."/>
            <person name="Mittelman R."/>
            <person name="Mlenga V."/>
            <person name="Montmayeur A."/>
            <person name="Mulrain L."/>
            <person name="Navidi A."/>
            <person name="Naylor J."/>
            <person name="Negash T."/>
            <person name="Nguyen T."/>
            <person name="Nguyen N."/>
            <person name="Nicol R."/>
            <person name="Norbu C."/>
            <person name="Norbu N."/>
            <person name="Novod N."/>
            <person name="O'Neill B."/>
            <person name="Osman S."/>
            <person name="Markiewicz E."/>
            <person name="Oyono O.L."/>
            <person name="Patti C."/>
            <person name="Phunkhang P."/>
            <person name="Pierre F."/>
            <person name="Priest M."/>
            <person name="Raghuraman S."/>
            <person name="Rege F."/>
            <person name="Reyes R."/>
            <person name="Rise C."/>
            <person name="Rogov P."/>
            <person name="Ross K."/>
            <person name="Ryan E."/>
            <person name="Settipalli S."/>
            <person name="Shea T."/>
            <person name="Sherpa N."/>
            <person name="Shi L."/>
            <person name="Shih D."/>
            <person name="Sparrow T."/>
            <person name="Spaulding J."/>
            <person name="Stalker J."/>
            <person name="Stange-Thomann N."/>
            <person name="Stavropoulos S."/>
            <person name="Stone C."/>
            <person name="Strader C."/>
            <person name="Tesfaye S."/>
            <person name="Thomson T."/>
            <person name="Thoulutsang Y."/>
            <person name="Thoulutsang D."/>
            <person name="Topham K."/>
            <person name="Topping I."/>
            <person name="Tsamla T."/>
            <person name="Vassiliev H."/>
            <person name="Vo A."/>
            <person name="Wangchuk T."/>
            <person name="Wangdi T."/>
            <person name="Weiand M."/>
            <person name="Wilkinson J."/>
            <person name="Wilson A."/>
            <person name="Yadav S."/>
            <person name="Young G."/>
            <person name="Yu Q."/>
            <person name="Zembek L."/>
            <person name="Zhong D."/>
            <person name="Zimmer A."/>
            <person name="Zwirko Z."/>
            <person name="Jaffe D.B."/>
            <person name="Alvarez P."/>
            <person name="Brockman W."/>
            <person name="Butler J."/>
            <person name="Chin C."/>
            <person name="Gnerre S."/>
            <person name="Grabherr M."/>
            <person name="Kleber M."/>
            <person name="Mauceli E."/>
            <person name="MacCallum I."/>
        </authorList>
    </citation>
    <scope>NUCLEOTIDE SEQUENCE [LARGE SCALE GENOMIC DNA]</scope>
    <source>
        <strain evidence="4">Tucson 15010-1051.87</strain>
    </source>
</reference>
<accession>B4LV43</accession>
<sequence>MSQRRAFCINAATLGLSTSLSQSSSPRVATNQQPVEGEQQLEQGRKMLGNPGEDEKAEELRREQLETAENEQEQPDTEPPSIETLFATPSLRGGADASAAGSTASEEQAQFNASSEATSTEHYRNQLKKLRGICGDAAMMNFELNSIFLKRLEEIDCMDQQSGGDSNVTPQLRLVTFQDWVDLLLHVNYIIFGNMSAMEVEAYEKIMNCFQSVRGEQQQALDENRKLRKDICAIIKLVQEAFHHNIWNTDDMCLETLTVNQLLGLQADQTRPESEAEKVTKCMRSLANEVAAKHDEVCHLQDQMCALDEVVQTARQKIILKDKCIAQLNQQLMELQDCLSSMTQGSNTKASLTEDYDVDFNHEDFTSCLFEGLNEKDQQASELLRMLNKELTEFIDLISKKDFQAMECRRKLLSCFFERINCDRADTLRKLENLRTQLRALDCNLDQLDAPIACSTQVTEDDFDIQLIDALRRRLWNINECNKELNTRCQRLEVQHRVELMEIRCLYEAERSINVKNCEALKQIADLLSKLRCSDLSYEEIYTEKSTNNPFCVAIMEMYQKLNELENSGEQEKQLLTNERLVCQIQRLQNALLDREQQIEQLRSTLNGYIDLNETNRLKDEISALKQKNTEQSQKVLEIASLLKAQEEERQKICQNNEELMNNYEEQAKKLRRAEREVQNLQDCMEQLEKRQDELKTERNLLREEVTALKEKDAKNCGRERALGDQLRSRQAELDKSRCLVRDMQNHLKQEERQHKETLDRLCQANEDIRQQMRAVACECKQMQLKLKQQTNVNEQQQQIIESFRKWKDAQIRSDEAMRQCIKRAEEHISLLLEENQRLCEEYRRLYNDYCLLEVELRRFKVAVNSRFVAGGYEQPDGVVLSGQEVHDNMTNRMRFMCNTAERLSEQCKTLNAGTLPDLSINQRCVAGGEQPSSVKQTKPWQLSGSKSTSSLL</sequence>
<dbReference type="HOGENOM" id="CLU_324471_0_0_1"/>
<evidence type="ECO:0000256" key="1">
    <source>
        <dbReference type="SAM" id="Coils"/>
    </source>
</evidence>
<evidence type="ECO:0000313" key="3">
    <source>
        <dbReference type="EMBL" id="EDW64303.2"/>
    </source>
</evidence>
<dbReference type="OrthoDB" id="6350415at2759"/>
<name>B4LV43_DROVI</name>
<evidence type="ECO:0000313" key="4">
    <source>
        <dbReference type="Proteomes" id="UP000008792"/>
    </source>
</evidence>